<accession>A0A0E0M5N2</accession>
<organism evidence="1">
    <name type="scientific">Oryza punctata</name>
    <name type="common">Red rice</name>
    <dbReference type="NCBI Taxonomy" id="4537"/>
    <lineage>
        <taxon>Eukaryota</taxon>
        <taxon>Viridiplantae</taxon>
        <taxon>Streptophyta</taxon>
        <taxon>Embryophyta</taxon>
        <taxon>Tracheophyta</taxon>
        <taxon>Spermatophyta</taxon>
        <taxon>Magnoliopsida</taxon>
        <taxon>Liliopsida</taxon>
        <taxon>Poales</taxon>
        <taxon>Poaceae</taxon>
        <taxon>BOP clade</taxon>
        <taxon>Oryzoideae</taxon>
        <taxon>Oryzeae</taxon>
        <taxon>Oryzinae</taxon>
        <taxon>Oryza</taxon>
    </lineage>
</organism>
<name>A0A0E0M5N2_ORYPU</name>
<sequence length="182" mass="21587">MDASKKRLTSIMVKTSLEAFMKFLWLYFADLHAVYHREKMDINFVGCNTWMLRRQSNLSVIWIRQGSVKPNTLTLQDNSEQLKDNIVTRKKNLHKTKTISIYVYVILKCHKQPRGSILCGYYTCEFLRCNGRYRTNPEDLPKIEHRTNFDDTGITNIQRYLCPFIHHEYYHEKDVSSTLKAD</sequence>
<proteinExistence type="predicted"/>
<evidence type="ECO:0008006" key="3">
    <source>
        <dbReference type="Google" id="ProtNLM"/>
    </source>
</evidence>
<evidence type="ECO:0000313" key="2">
    <source>
        <dbReference type="Proteomes" id="UP000026962"/>
    </source>
</evidence>
<dbReference type="HOGENOM" id="CLU_1514403_0_0_1"/>
<evidence type="ECO:0000313" key="1">
    <source>
        <dbReference type="EnsemblPlants" id="OPUNC10G02490.1"/>
    </source>
</evidence>
<dbReference type="Proteomes" id="UP000026962">
    <property type="component" value="Chromosome 10"/>
</dbReference>
<keyword evidence="2" id="KW-1185">Reference proteome</keyword>
<protein>
    <recommendedName>
        <fullName evidence="3">Ubiquitin-like protease family profile domain-containing protein</fullName>
    </recommendedName>
</protein>
<dbReference type="AlphaFoldDB" id="A0A0E0M5N2"/>
<dbReference type="Gramene" id="OPUNC10G02490.1">
    <property type="protein sequence ID" value="OPUNC10G02490.1"/>
    <property type="gene ID" value="OPUNC10G02490"/>
</dbReference>
<dbReference type="EnsemblPlants" id="OPUNC10G02490.1">
    <property type="protein sequence ID" value="OPUNC10G02490.1"/>
    <property type="gene ID" value="OPUNC10G02490"/>
</dbReference>
<reference evidence="1" key="1">
    <citation type="submission" date="2015-04" db="UniProtKB">
        <authorList>
            <consortium name="EnsemblPlants"/>
        </authorList>
    </citation>
    <scope>IDENTIFICATION</scope>
</reference>
<reference evidence="1" key="2">
    <citation type="submission" date="2018-05" db="EMBL/GenBank/DDBJ databases">
        <title>OpunRS2 (Oryza punctata Reference Sequence Version 2).</title>
        <authorList>
            <person name="Zhang J."/>
            <person name="Kudrna D."/>
            <person name="Lee S."/>
            <person name="Talag J."/>
            <person name="Welchert J."/>
            <person name="Wing R.A."/>
        </authorList>
    </citation>
    <scope>NUCLEOTIDE SEQUENCE [LARGE SCALE GENOMIC DNA]</scope>
</reference>
<dbReference type="eggNOG" id="ENOG502R4PJ">
    <property type="taxonomic scope" value="Eukaryota"/>
</dbReference>